<dbReference type="PANTHER" id="PTHR30606">
    <property type="entry name" value="LIPID A BIOSYNTHESIS LAUROYL ACYLTRANSFERASE"/>
    <property type="match status" value="1"/>
</dbReference>
<dbReference type="EMBL" id="JBHSIT010000018">
    <property type="protein sequence ID" value="MFC4913585.1"/>
    <property type="molecule type" value="Genomic_DNA"/>
</dbReference>
<evidence type="ECO:0000256" key="3">
    <source>
        <dbReference type="ARBA" id="ARBA00022519"/>
    </source>
</evidence>
<dbReference type="Pfam" id="PF03279">
    <property type="entry name" value="Lip_A_acyltrans"/>
    <property type="match status" value="1"/>
</dbReference>
<keyword evidence="3" id="KW-0997">Cell inner membrane</keyword>
<dbReference type="CDD" id="cd07984">
    <property type="entry name" value="LPLAT_LABLAT-like"/>
    <property type="match status" value="1"/>
</dbReference>
<keyword evidence="2" id="KW-1003">Cell membrane</keyword>
<proteinExistence type="predicted"/>
<evidence type="ECO:0000256" key="4">
    <source>
        <dbReference type="ARBA" id="ARBA00022679"/>
    </source>
</evidence>
<evidence type="ECO:0000256" key="6">
    <source>
        <dbReference type="ARBA" id="ARBA00023315"/>
    </source>
</evidence>
<gene>
    <name evidence="7" type="ORF">ACFPCY_40245</name>
</gene>
<keyword evidence="8" id="KW-1185">Reference proteome</keyword>
<name>A0ABV9UDY6_9ACTN</name>
<dbReference type="PANTHER" id="PTHR30606:SF10">
    <property type="entry name" value="PHOSPHATIDYLINOSITOL MANNOSIDE ACYLTRANSFERASE"/>
    <property type="match status" value="1"/>
</dbReference>
<evidence type="ECO:0000313" key="7">
    <source>
        <dbReference type="EMBL" id="MFC4913585.1"/>
    </source>
</evidence>
<evidence type="ECO:0000256" key="2">
    <source>
        <dbReference type="ARBA" id="ARBA00022475"/>
    </source>
</evidence>
<comment type="caution">
    <text evidence="7">The sequence shown here is derived from an EMBL/GenBank/DDBJ whole genome shotgun (WGS) entry which is preliminary data.</text>
</comment>
<evidence type="ECO:0000313" key="8">
    <source>
        <dbReference type="Proteomes" id="UP001595872"/>
    </source>
</evidence>
<keyword evidence="4" id="KW-0808">Transferase</keyword>
<dbReference type="InterPro" id="IPR004960">
    <property type="entry name" value="LipA_acyltrans"/>
</dbReference>
<keyword evidence="5" id="KW-0472">Membrane</keyword>
<accession>A0ABV9UDY6</accession>
<keyword evidence="6 7" id="KW-0012">Acyltransferase</keyword>
<organism evidence="7 8">
    <name type="scientific">Actinomadura gamaensis</name>
    <dbReference type="NCBI Taxonomy" id="1763541"/>
    <lineage>
        <taxon>Bacteria</taxon>
        <taxon>Bacillati</taxon>
        <taxon>Actinomycetota</taxon>
        <taxon>Actinomycetes</taxon>
        <taxon>Streptosporangiales</taxon>
        <taxon>Thermomonosporaceae</taxon>
        <taxon>Actinomadura</taxon>
    </lineage>
</organism>
<evidence type="ECO:0000256" key="5">
    <source>
        <dbReference type="ARBA" id="ARBA00023136"/>
    </source>
</evidence>
<dbReference type="RefSeq" id="WP_378264648.1">
    <property type="nucleotide sequence ID" value="NZ_JBHSIT010000018.1"/>
</dbReference>
<comment type="subcellular location">
    <subcellularLocation>
        <location evidence="1">Cell inner membrane</location>
    </subcellularLocation>
</comment>
<dbReference type="NCBIfam" id="NF005919">
    <property type="entry name" value="PRK07920.1"/>
    <property type="match status" value="1"/>
</dbReference>
<dbReference type="Proteomes" id="UP001595872">
    <property type="component" value="Unassembled WGS sequence"/>
</dbReference>
<reference evidence="8" key="1">
    <citation type="journal article" date="2019" name="Int. J. Syst. Evol. Microbiol.">
        <title>The Global Catalogue of Microorganisms (GCM) 10K type strain sequencing project: providing services to taxonomists for standard genome sequencing and annotation.</title>
        <authorList>
            <consortium name="The Broad Institute Genomics Platform"/>
            <consortium name="The Broad Institute Genome Sequencing Center for Infectious Disease"/>
            <person name="Wu L."/>
            <person name="Ma J."/>
        </authorList>
    </citation>
    <scope>NUCLEOTIDE SEQUENCE [LARGE SCALE GENOMIC DNA]</scope>
    <source>
        <strain evidence="8">KLKA75</strain>
    </source>
</reference>
<protein>
    <submittedName>
        <fullName evidence="7">Phosphatidylinositol mannoside acyltransferase</fullName>
    </submittedName>
</protein>
<dbReference type="GO" id="GO:0016746">
    <property type="term" value="F:acyltransferase activity"/>
    <property type="evidence" value="ECO:0007669"/>
    <property type="project" value="UniProtKB-KW"/>
</dbReference>
<evidence type="ECO:0000256" key="1">
    <source>
        <dbReference type="ARBA" id="ARBA00004533"/>
    </source>
</evidence>
<sequence length="329" mass="36815">MTPTGTEADRPGARAAGLGHRAVARLTDTGYALGWTVVRKMPERLARALFNAIADRAWRQRGAGVRQLELNLCRVLGRDRPDAYVRLTSKQVMRSYFRYWLEVFRLPEYSKERILGHMNVSGHEKMLEILDSGRGVILALPHMGNYEQAGAWLVHMGYPFTTVAERLRPESLFDRFVAFRESLGMEVLPHKGASAFGRLAQRLRAGRPVCLVVDRDLTDSGVDVEFFGETARMPAVAAALAIQTGAALHPVTLWYEGEDWGARVHDEIPVPETGGRRERVQAMTQQLARIFQEGIAEHPADWHMLQKVWVADLGREPGRGAGRPAEGTR</sequence>